<sequence length="307" mass="36155">MKRFLFQLVKYLIILMILICVPISVTSTLVKNKGFLNSETESNLLFLKEKNEYDIAFLGISQARNFSRHGNHDRVEGILNKKIVNLGQGGAVCGINEQLFYLDYFYSKKNTVKQLYYILPPQLMFSDTHPFATNTFDIEPFDMSFLTRYIFFDSENKYGRIHSYLRSKLEKKWLYYAPETKKKQTQVVEEIDYLSAKKKTLVDDTWSSRPDSDRFKKSKQVLMKTIDLALSHKTEIIFIIPPNLLGTKRGLTKVYEFLKTMENIKGIKVYDFSQSVLNPEYYYDYHHLNSDGVIYFTENYLKNIRIK</sequence>
<evidence type="ECO:0000256" key="1">
    <source>
        <dbReference type="SAM" id="Phobius"/>
    </source>
</evidence>
<keyword evidence="3" id="KW-1185">Reference proteome</keyword>
<proteinExistence type="predicted"/>
<keyword evidence="1" id="KW-1133">Transmembrane helix</keyword>
<organism evidence="2 3">
    <name type="scientific">Flavivirga algicola</name>
    <dbReference type="NCBI Taxonomy" id="2729136"/>
    <lineage>
        <taxon>Bacteria</taxon>
        <taxon>Pseudomonadati</taxon>
        <taxon>Bacteroidota</taxon>
        <taxon>Flavobacteriia</taxon>
        <taxon>Flavobacteriales</taxon>
        <taxon>Flavobacteriaceae</taxon>
        <taxon>Flavivirga</taxon>
    </lineage>
</organism>
<comment type="caution">
    <text evidence="2">The sequence shown here is derived from an EMBL/GenBank/DDBJ whole genome shotgun (WGS) entry which is preliminary data.</text>
</comment>
<dbReference type="Proteomes" id="UP000746690">
    <property type="component" value="Unassembled WGS sequence"/>
</dbReference>
<evidence type="ECO:0000313" key="3">
    <source>
        <dbReference type="Proteomes" id="UP000746690"/>
    </source>
</evidence>
<feature type="transmembrane region" description="Helical" evidence="1">
    <location>
        <begin position="12"/>
        <end position="30"/>
    </location>
</feature>
<evidence type="ECO:0000313" key="2">
    <source>
        <dbReference type="EMBL" id="NMH88626.1"/>
    </source>
</evidence>
<gene>
    <name evidence="2" type="ORF">HHX25_14025</name>
</gene>
<reference evidence="2 3" key="1">
    <citation type="submission" date="2020-04" db="EMBL/GenBank/DDBJ databases">
        <title>A Flavivirga sp. nov.</title>
        <authorList>
            <person name="Sun X."/>
        </authorList>
    </citation>
    <scope>NUCLEOTIDE SEQUENCE [LARGE SCALE GENOMIC DNA]</scope>
    <source>
        <strain evidence="2 3">Y03</strain>
    </source>
</reference>
<keyword evidence="1" id="KW-0812">Transmembrane</keyword>
<keyword evidence="1" id="KW-0472">Membrane</keyword>
<protein>
    <submittedName>
        <fullName evidence="2">Uncharacterized protein</fullName>
    </submittedName>
</protein>
<dbReference type="RefSeq" id="WP_169674784.1">
    <property type="nucleotide sequence ID" value="NZ_JABBHF010000008.1"/>
</dbReference>
<accession>A0ABX1RZU9</accession>
<name>A0ABX1RZU9_9FLAO</name>
<dbReference type="EMBL" id="JABBHF010000008">
    <property type="protein sequence ID" value="NMH88626.1"/>
    <property type="molecule type" value="Genomic_DNA"/>
</dbReference>